<gene>
    <name evidence="7" type="ORF">AB0759_30350</name>
</gene>
<dbReference type="GO" id="GO:0006508">
    <property type="term" value="P:proteolysis"/>
    <property type="evidence" value="ECO:0007669"/>
    <property type="project" value="UniProtKB-KW"/>
</dbReference>
<dbReference type="SUPFAM" id="SSF54001">
    <property type="entry name" value="Cysteine proteinases"/>
    <property type="match status" value="1"/>
</dbReference>
<keyword evidence="4 5" id="KW-0788">Thiol protease</keyword>
<dbReference type="InterPro" id="IPR001300">
    <property type="entry name" value="Peptidase_C2_calpain_cat"/>
</dbReference>
<comment type="similarity">
    <text evidence="1">Belongs to the peptidase C2 family.</text>
</comment>
<evidence type="ECO:0000256" key="4">
    <source>
        <dbReference type="ARBA" id="ARBA00022807"/>
    </source>
</evidence>
<evidence type="ECO:0000259" key="6">
    <source>
        <dbReference type="PROSITE" id="PS50203"/>
    </source>
</evidence>
<feature type="active site" evidence="5">
    <location>
        <position position="302"/>
    </location>
</feature>
<dbReference type="InterPro" id="IPR038765">
    <property type="entry name" value="Papain-like_cys_pep_sf"/>
</dbReference>
<protein>
    <submittedName>
        <fullName evidence="7">C2 family cysteine protease</fullName>
    </submittedName>
</protein>
<accession>A0ABW8WVA9</accession>
<keyword evidence="3 5" id="KW-0378">Hydrolase</keyword>
<dbReference type="Pfam" id="PF00648">
    <property type="entry name" value="Peptidase_C2"/>
    <property type="match status" value="1"/>
</dbReference>
<keyword evidence="2 5" id="KW-0645">Protease</keyword>
<evidence type="ECO:0000256" key="1">
    <source>
        <dbReference type="ARBA" id="ARBA00007623"/>
    </source>
</evidence>
<evidence type="ECO:0000313" key="7">
    <source>
        <dbReference type="EMBL" id="MFL9464910.1"/>
    </source>
</evidence>
<dbReference type="EMBL" id="JBFQGM010000014">
    <property type="protein sequence ID" value="MFL9464910.1"/>
    <property type="molecule type" value="Genomic_DNA"/>
</dbReference>
<feature type="domain" description="Calpain catalytic" evidence="6">
    <location>
        <begin position="261"/>
        <end position="515"/>
    </location>
</feature>
<reference evidence="7 8" key="1">
    <citation type="submission" date="2024-07" db="EMBL/GenBank/DDBJ databases">
        <authorList>
            <person name="Tripathy S."/>
        </authorList>
    </citation>
    <scope>NUCLEOTIDE SEQUENCE [LARGE SCALE GENOMIC DNA]</scope>
    <source>
        <strain evidence="7 8">VB-61278_2</strain>
    </source>
</reference>
<dbReference type="PROSITE" id="PS50203">
    <property type="entry name" value="CALPAIN_CAT"/>
    <property type="match status" value="1"/>
</dbReference>
<evidence type="ECO:0000256" key="3">
    <source>
        <dbReference type="ARBA" id="ARBA00022801"/>
    </source>
</evidence>
<dbReference type="GO" id="GO:0008233">
    <property type="term" value="F:peptidase activity"/>
    <property type="evidence" value="ECO:0007669"/>
    <property type="project" value="UniProtKB-KW"/>
</dbReference>
<dbReference type="RefSeq" id="WP_408019905.1">
    <property type="nucleotide sequence ID" value="NZ_JBFQGM010000014.1"/>
</dbReference>
<evidence type="ECO:0000256" key="5">
    <source>
        <dbReference type="PROSITE-ProRule" id="PRU00239"/>
    </source>
</evidence>
<organism evidence="7 8">
    <name type="scientific">Scytonema tolypothrichoides VB-61278_2</name>
    <dbReference type="NCBI Taxonomy" id="3232314"/>
    <lineage>
        <taxon>Bacteria</taxon>
        <taxon>Bacillati</taxon>
        <taxon>Cyanobacteriota</taxon>
        <taxon>Cyanophyceae</taxon>
        <taxon>Nostocales</taxon>
        <taxon>Scytonemataceae</taxon>
        <taxon>Scytonema</taxon>
    </lineage>
</organism>
<dbReference type="PANTHER" id="PTHR10183">
    <property type="entry name" value="CALPAIN"/>
    <property type="match status" value="1"/>
</dbReference>
<dbReference type="PANTHER" id="PTHR10183:SF379">
    <property type="entry name" value="CALPAIN-5"/>
    <property type="match status" value="1"/>
</dbReference>
<comment type="caution">
    <text evidence="7">The sequence shown here is derived from an EMBL/GenBank/DDBJ whole genome shotgun (WGS) entry which is preliminary data.</text>
</comment>
<proteinExistence type="inferred from homology"/>
<feature type="active site" evidence="5">
    <location>
        <position position="461"/>
    </location>
</feature>
<evidence type="ECO:0000256" key="2">
    <source>
        <dbReference type="ARBA" id="ARBA00022670"/>
    </source>
</evidence>
<feature type="active site" evidence="5">
    <location>
        <position position="479"/>
    </location>
</feature>
<evidence type="ECO:0000313" key="8">
    <source>
        <dbReference type="Proteomes" id="UP001628874"/>
    </source>
</evidence>
<name>A0ABW8WVA9_9CYAN</name>
<keyword evidence="8" id="KW-1185">Reference proteome</keyword>
<dbReference type="Proteomes" id="UP001628874">
    <property type="component" value="Unassembled WGS sequence"/>
</dbReference>
<sequence length="515" mass="57080">MLLKSISANDLKPFKSLAIQECPCMFEFDGTEHILNTGLGLTASTQTYENFAGLSGSNDVNRLSFGSCYSSNLMLDSFSIDEYTPLIESSNSNVLVNRGEDITGSKFNSVEPRYTQMTWDTRLSPQPSNEFGLTSYFTQLNNDFGNSNSSTQTTDWFSQNLSDPQLITKARALAADNQFSRNDMIEIFRNAKDDNVINAIELKDLRVLVSNADRFNMPDYVRVLSDKVVNTNVANTKYQGQNLDNLFAGSTGNQMEKLIGKWFLGSDRPTIPVNYTYQQASGFLFQNGVSYQDVNQGGLANCYFMAGLAEVALHSPSKIQSMFTDNGDSTYTVRFYKNGVADYVTVDKFLPITSSGTFAYAQQTKSNGGYYNDSSNELWVALAEKAYAQINESGWIEQSNTNSYLGIEYGADNKVVTHVTGRNTSSSSLDFNSMVNAYKTGNLMGVSSYVSGVASNIVPNHVYVVTNYDSLTQKFTLYNPWGMNGGYYEGKFKPGTVQLSFNELKASFASWSYTT</sequence>
<dbReference type="InterPro" id="IPR022684">
    <property type="entry name" value="Calpain_cysteine_protease"/>
</dbReference>